<name>A0A853C4Y3_9ACTN</name>
<evidence type="ECO:0000256" key="1">
    <source>
        <dbReference type="SAM" id="Phobius"/>
    </source>
</evidence>
<keyword evidence="1" id="KW-1133">Transmembrane helix</keyword>
<feature type="transmembrane region" description="Helical" evidence="1">
    <location>
        <begin position="41"/>
        <end position="62"/>
    </location>
</feature>
<keyword evidence="3" id="KW-1185">Reference proteome</keyword>
<dbReference type="AlphaFoldDB" id="A0A853C4Y3"/>
<keyword evidence="1" id="KW-0812">Transmembrane</keyword>
<dbReference type="Proteomes" id="UP000530424">
    <property type="component" value="Unassembled WGS sequence"/>
</dbReference>
<protein>
    <submittedName>
        <fullName evidence="2">Uncharacterized protein</fullName>
    </submittedName>
</protein>
<comment type="caution">
    <text evidence="2">The sequence shown here is derived from an EMBL/GenBank/DDBJ whole genome shotgun (WGS) entry which is preliminary data.</text>
</comment>
<evidence type="ECO:0000313" key="2">
    <source>
        <dbReference type="EMBL" id="NYJ02524.1"/>
    </source>
</evidence>
<sequence length="301" mass="33454">MSDEDLRTLLRTEVLADEPPFGMTSATAVRAGQRKVRRRRVIVGAGSAAAVLAIGIGAVTLWPSERAGTRTSDIPPAAQEVLDEFDRATFPDLVDGEIRGVVGDAIPPDVEGRVEPRLDSWTRLRPEHYAHTDSWAAEYALSPSDQLFVFLRHDQSTNEGSARRHCRDNLDAGDMERCTVEVLGDGSVAITSVFKMRESRRGFTVPRANDDPGLWWYTRQVVHRRDYGFGVIARERVKAPTLDEADEMWSIAPEQLSAVATSPRLVYETPTPPEGCESPTFLMPKNGEGFARIRCREPSYD</sequence>
<dbReference type="RefSeq" id="WP_179668883.1">
    <property type="nucleotide sequence ID" value="NZ_JACCFP010000001.1"/>
</dbReference>
<reference evidence="2 3" key="1">
    <citation type="submission" date="2020-07" db="EMBL/GenBank/DDBJ databases">
        <title>Sequencing the genomes of 1000 actinobacteria strains.</title>
        <authorList>
            <person name="Klenk H.-P."/>
        </authorList>
    </citation>
    <scope>NUCLEOTIDE SEQUENCE [LARGE SCALE GENOMIC DNA]</scope>
    <source>
        <strain evidence="2 3">DSM 103833</strain>
    </source>
</reference>
<keyword evidence="1" id="KW-0472">Membrane</keyword>
<dbReference type="EMBL" id="JACCFP010000001">
    <property type="protein sequence ID" value="NYJ02524.1"/>
    <property type="molecule type" value="Genomic_DNA"/>
</dbReference>
<evidence type="ECO:0000313" key="3">
    <source>
        <dbReference type="Proteomes" id="UP000530424"/>
    </source>
</evidence>
<accession>A0A853C4Y3</accession>
<organism evidence="2 3">
    <name type="scientific">Nocardioides thalensis</name>
    <dbReference type="NCBI Taxonomy" id="1914755"/>
    <lineage>
        <taxon>Bacteria</taxon>
        <taxon>Bacillati</taxon>
        <taxon>Actinomycetota</taxon>
        <taxon>Actinomycetes</taxon>
        <taxon>Propionibacteriales</taxon>
        <taxon>Nocardioidaceae</taxon>
        <taxon>Nocardioides</taxon>
    </lineage>
</organism>
<gene>
    <name evidence="2" type="ORF">HNR19_003222</name>
</gene>
<proteinExistence type="predicted"/>